<dbReference type="InterPro" id="IPR005835">
    <property type="entry name" value="NTP_transferase_dom"/>
</dbReference>
<keyword evidence="6" id="KW-0479">Metal-binding</keyword>
<comment type="similarity">
    <text evidence="2">Belongs to the glucose-1-phosphate thymidylyltransferase family.</text>
</comment>
<accession>X1FHN3</accession>
<dbReference type="Gene3D" id="3.90.550.10">
    <property type="entry name" value="Spore Coat Polysaccharide Biosynthesis Protein SpsA, Chain A"/>
    <property type="match status" value="1"/>
</dbReference>
<protein>
    <recommendedName>
        <fullName evidence="3">glucose-1-phosphate thymidylyltransferase</fullName>
        <ecNumber evidence="3">2.7.7.24</ecNumber>
    </recommendedName>
</protein>
<feature type="domain" description="Nucleotidyl transferase" evidence="9">
    <location>
        <begin position="9"/>
        <end position="61"/>
    </location>
</feature>
<evidence type="ECO:0000256" key="3">
    <source>
        <dbReference type="ARBA" id="ARBA00012461"/>
    </source>
</evidence>
<keyword evidence="7" id="KW-0460">Magnesium</keyword>
<dbReference type="InterPro" id="IPR029044">
    <property type="entry name" value="Nucleotide-diphossugar_trans"/>
</dbReference>
<dbReference type="Pfam" id="PF00483">
    <property type="entry name" value="NTP_transferase"/>
    <property type="match status" value="1"/>
</dbReference>
<evidence type="ECO:0000256" key="6">
    <source>
        <dbReference type="ARBA" id="ARBA00022723"/>
    </source>
</evidence>
<name>X1FHN3_9ZZZZ</name>
<proteinExistence type="inferred from homology"/>
<dbReference type="GO" id="GO:0008879">
    <property type="term" value="F:glucose-1-phosphate thymidylyltransferase activity"/>
    <property type="evidence" value="ECO:0007669"/>
    <property type="project" value="UniProtKB-EC"/>
</dbReference>
<organism evidence="10">
    <name type="scientific">marine sediment metagenome</name>
    <dbReference type="NCBI Taxonomy" id="412755"/>
    <lineage>
        <taxon>unclassified sequences</taxon>
        <taxon>metagenomes</taxon>
        <taxon>ecological metagenomes</taxon>
    </lineage>
</organism>
<evidence type="ECO:0000256" key="5">
    <source>
        <dbReference type="ARBA" id="ARBA00022695"/>
    </source>
</evidence>
<reference evidence="10" key="1">
    <citation type="journal article" date="2014" name="Front. Microbiol.">
        <title>High frequency of phylogenetically diverse reductive dehalogenase-homologous genes in deep subseafloor sedimentary metagenomes.</title>
        <authorList>
            <person name="Kawai M."/>
            <person name="Futagami T."/>
            <person name="Toyoda A."/>
            <person name="Takaki Y."/>
            <person name="Nishi S."/>
            <person name="Hori S."/>
            <person name="Arai W."/>
            <person name="Tsubouchi T."/>
            <person name="Morono Y."/>
            <person name="Uchiyama I."/>
            <person name="Ito T."/>
            <person name="Fujiyama A."/>
            <person name="Inagaki F."/>
            <person name="Takami H."/>
        </authorList>
    </citation>
    <scope>NUCLEOTIDE SEQUENCE</scope>
    <source>
        <strain evidence="10">Expedition CK06-06</strain>
    </source>
</reference>
<keyword evidence="5" id="KW-0548">Nucleotidyltransferase</keyword>
<dbReference type="EC" id="2.7.7.24" evidence="3"/>
<evidence type="ECO:0000256" key="4">
    <source>
        <dbReference type="ARBA" id="ARBA00022679"/>
    </source>
</evidence>
<comment type="caution">
    <text evidence="10">The sequence shown here is derived from an EMBL/GenBank/DDBJ whole genome shotgun (WGS) entry which is preliminary data.</text>
</comment>
<dbReference type="PANTHER" id="PTHR43532">
    <property type="entry name" value="GLUCOSE-1-PHOSPHATE THYMIDYLYLTRANSFERASE"/>
    <property type="match status" value="1"/>
</dbReference>
<comment type="cofactor">
    <cofactor evidence="1">
        <name>Mg(2+)</name>
        <dbReference type="ChEBI" id="CHEBI:18420"/>
    </cofactor>
</comment>
<gene>
    <name evidence="10" type="ORF">S03H2_01394</name>
</gene>
<sequence>MMLKRKVAKGIILAAGDGDRLGPLTLTCPKVLLPVHDQIPLITYPIKALAAAGIGDIAVVVGYLG</sequence>
<evidence type="ECO:0000259" key="9">
    <source>
        <dbReference type="Pfam" id="PF00483"/>
    </source>
</evidence>
<dbReference type="SUPFAM" id="SSF53448">
    <property type="entry name" value="Nucleotide-diphospho-sugar transferases"/>
    <property type="match status" value="1"/>
</dbReference>
<evidence type="ECO:0000256" key="7">
    <source>
        <dbReference type="ARBA" id="ARBA00022842"/>
    </source>
</evidence>
<dbReference type="PANTHER" id="PTHR43532:SF1">
    <property type="entry name" value="GLUCOSE-1-PHOSPHATE THYMIDYLYLTRANSFERASE 1"/>
    <property type="match status" value="1"/>
</dbReference>
<dbReference type="AlphaFoldDB" id="X1FHN3"/>
<dbReference type="GO" id="GO:0046872">
    <property type="term" value="F:metal ion binding"/>
    <property type="evidence" value="ECO:0007669"/>
    <property type="project" value="UniProtKB-KW"/>
</dbReference>
<comment type="catalytic activity">
    <reaction evidence="8">
        <text>dTTP + alpha-D-glucose 1-phosphate + H(+) = dTDP-alpha-D-glucose + diphosphate</text>
        <dbReference type="Rhea" id="RHEA:15225"/>
        <dbReference type="ChEBI" id="CHEBI:15378"/>
        <dbReference type="ChEBI" id="CHEBI:33019"/>
        <dbReference type="ChEBI" id="CHEBI:37568"/>
        <dbReference type="ChEBI" id="CHEBI:57477"/>
        <dbReference type="ChEBI" id="CHEBI:58601"/>
        <dbReference type="EC" id="2.7.7.24"/>
    </reaction>
</comment>
<evidence type="ECO:0000256" key="1">
    <source>
        <dbReference type="ARBA" id="ARBA00001946"/>
    </source>
</evidence>
<feature type="non-terminal residue" evidence="10">
    <location>
        <position position="65"/>
    </location>
</feature>
<evidence type="ECO:0000256" key="8">
    <source>
        <dbReference type="ARBA" id="ARBA00049336"/>
    </source>
</evidence>
<keyword evidence="4" id="KW-0808">Transferase</keyword>
<dbReference type="InterPro" id="IPR005907">
    <property type="entry name" value="G1P_thy_trans_s"/>
</dbReference>
<evidence type="ECO:0000313" key="10">
    <source>
        <dbReference type="EMBL" id="GAH20308.1"/>
    </source>
</evidence>
<evidence type="ECO:0000256" key="2">
    <source>
        <dbReference type="ARBA" id="ARBA00010480"/>
    </source>
</evidence>
<dbReference type="EMBL" id="BARU01000405">
    <property type="protein sequence ID" value="GAH20308.1"/>
    <property type="molecule type" value="Genomic_DNA"/>
</dbReference>